<dbReference type="Gene3D" id="3.90.79.10">
    <property type="entry name" value="Nucleoside Triphosphate Pyrophosphohydrolase"/>
    <property type="match status" value="1"/>
</dbReference>
<dbReference type="Pfam" id="PF00293">
    <property type="entry name" value="NUDIX"/>
    <property type="match status" value="1"/>
</dbReference>
<feature type="domain" description="Nudix hydrolase" evidence="1">
    <location>
        <begin position="17"/>
        <end position="145"/>
    </location>
</feature>
<evidence type="ECO:0000313" key="3">
    <source>
        <dbReference type="Proteomes" id="UP000093053"/>
    </source>
</evidence>
<organism evidence="2 3">
    <name type="scientific">Lentzea guizhouensis</name>
    <dbReference type="NCBI Taxonomy" id="1586287"/>
    <lineage>
        <taxon>Bacteria</taxon>
        <taxon>Bacillati</taxon>
        <taxon>Actinomycetota</taxon>
        <taxon>Actinomycetes</taxon>
        <taxon>Pseudonocardiales</taxon>
        <taxon>Pseudonocardiaceae</taxon>
        <taxon>Lentzea</taxon>
    </lineage>
</organism>
<dbReference type="AlphaFoldDB" id="A0A1B2HE83"/>
<dbReference type="STRING" id="1586287.BBK82_07960"/>
<dbReference type="InterPro" id="IPR000086">
    <property type="entry name" value="NUDIX_hydrolase_dom"/>
</dbReference>
<dbReference type="CDD" id="cd02883">
    <property type="entry name" value="NUDIX_Hydrolase"/>
    <property type="match status" value="1"/>
</dbReference>
<evidence type="ECO:0000259" key="1">
    <source>
        <dbReference type="PROSITE" id="PS51462"/>
    </source>
</evidence>
<keyword evidence="2" id="KW-0378">Hydrolase</keyword>
<dbReference type="KEGG" id="led:BBK82_07960"/>
<dbReference type="RefSeq" id="WP_065914419.1">
    <property type="nucleotide sequence ID" value="NZ_CP016793.1"/>
</dbReference>
<dbReference type="InterPro" id="IPR015797">
    <property type="entry name" value="NUDIX_hydrolase-like_dom_sf"/>
</dbReference>
<dbReference type="GO" id="GO:0016787">
    <property type="term" value="F:hydrolase activity"/>
    <property type="evidence" value="ECO:0007669"/>
    <property type="project" value="UniProtKB-KW"/>
</dbReference>
<accession>A0A1B2HE83</accession>
<gene>
    <name evidence="2" type="ORF">BBK82_07960</name>
</gene>
<name>A0A1B2HE83_9PSEU</name>
<evidence type="ECO:0000313" key="2">
    <source>
        <dbReference type="EMBL" id="ANZ36012.1"/>
    </source>
</evidence>
<protein>
    <submittedName>
        <fullName evidence="2">NUDIX hydrolase</fullName>
    </submittedName>
</protein>
<keyword evidence="3" id="KW-1185">Reference proteome</keyword>
<sequence length="183" mass="20250">MTAQPPTSSRGSGTKYCDHAAVGVLISSLDGLLVFERVRPPAGIAPVAGHVDLHGGPEQAAHVEVAEEVGLTVTSLHLLLTAWRPNHCRRPTSDRVGHQWWIYRAQTSGPIRPSAQEVRAPRWLHQDQLQQYAHRTAAYAEGQLSEEQFTAEPGLEPVWVRFLHELHLVTLPDDTLSLIDQVL</sequence>
<reference evidence="2 3" key="1">
    <citation type="submission" date="2016-07" db="EMBL/GenBank/DDBJ databases">
        <title>Complete genome sequence of the Lentzea guizhouensis DHS C013.</title>
        <authorList>
            <person name="Cao C."/>
        </authorList>
    </citation>
    <scope>NUCLEOTIDE SEQUENCE [LARGE SCALE GENOMIC DNA]</scope>
    <source>
        <strain evidence="2 3">DHS C013</strain>
    </source>
</reference>
<proteinExistence type="predicted"/>
<dbReference type="SUPFAM" id="SSF55811">
    <property type="entry name" value="Nudix"/>
    <property type="match status" value="1"/>
</dbReference>
<dbReference type="OrthoDB" id="3673675at2"/>
<dbReference type="PROSITE" id="PS51462">
    <property type="entry name" value="NUDIX"/>
    <property type="match status" value="1"/>
</dbReference>
<dbReference type="EMBL" id="CP016793">
    <property type="protein sequence ID" value="ANZ36012.1"/>
    <property type="molecule type" value="Genomic_DNA"/>
</dbReference>
<dbReference type="Proteomes" id="UP000093053">
    <property type="component" value="Chromosome"/>
</dbReference>